<evidence type="ECO:0000256" key="4">
    <source>
        <dbReference type="ARBA" id="ARBA00023163"/>
    </source>
</evidence>
<evidence type="ECO:0000259" key="6">
    <source>
        <dbReference type="PROSITE" id="PS50977"/>
    </source>
</evidence>
<dbReference type="Pfam" id="PF14246">
    <property type="entry name" value="TetR_C_7"/>
    <property type="match status" value="1"/>
</dbReference>
<dbReference type="EMBL" id="CP035913">
    <property type="protein sequence ID" value="QBE66603.1"/>
    <property type="molecule type" value="Genomic_DNA"/>
</dbReference>
<dbReference type="OrthoDB" id="8595767at2"/>
<keyword evidence="8" id="KW-1185">Reference proteome</keyword>
<evidence type="ECO:0000256" key="1">
    <source>
        <dbReference type="ARBA" id="ARBA00022491"/>
    </source>
</evidence>
<dbReference type="InterPro" id="IPR039536">
    <property type="entry name" value="TetR_C_Proteobacteria"/>
</dbReference>
<dbReference type="InterPro" id="IPR001647">
    <property type="entry name" value="HTH_TetR"/>
</dbReference>
<dbReference type="InterPro" id="IPR009057">
    <property type="entry name" value="Homeodomain-like_sf"/>
</dbReference>
<evidence type="ECO:0000256" key="2">
    <source>
        <dbReference type="ARBA" id="ARBA00023015"/>
    </source>
</evidence>
<organism evidence="7 8">
    <name type="scientific">Pseudoduganella lutea</name>
    <dbReference type="NCBI Taxonomy" id="321985"/>
    <lineage>
        <taxon>Bacteria</taxon>
        <taxon>Pseudomonadati</taxon>
        <taxon>Pseudomonadota</taxon>
        <taxon>Betaproteobacteria</taxon>
        <taxon>Burkholderiales</taxon>
        <taxon>Oxalobacteraceae</taxon>
        <taxon>Telluria group</taxon>
        <taxon>Pseudoduganella</taxon>
    </lineage>
</organism>
<feature type="DNA-binding region" description="H-T-H motif" evidence="5">
    <location>
        <begin position="73"/>
        <end position="92"/>
    </location>
</feature>
<dbReference type="InterPro" id="IPR050109">
    <property type="entry name" value="HTH-type_TetR-like_transc_reg"/>
</dbReference>
<sequence length="246" mass="27533">MRSGLSLSRAGRPNCISRWSTSPSSVDSCWLHTIRGAMTEPRRGRGRPRKLEAADALLDAGRDLLLTHGMRVTVDAIVARAGVAKTTFYTYFADKEAFIEAVMLRESARTISDQQFRDALDGEVRETLVRFGSQYLAFANEVRLSAWDRLIASANDIYPELARRLYDAGPGRGYRLLTDILREADRKGVLLIPDPVAAAEELTGIWYGTTILRVNLKVMPPMTPEEIQRRAVRGVEVLYRLYGSAQ</sequence>
<dbReference type="Proteomes" id="UP000290637">
    <property type="component" value="Chromosome"/>
</dbReference>
<dbReference type="GO" id="GO:0003700">
    <property type="term" value="F:DNA-binding transcription factor activity"/>
    <property type="evidence" value="ECO:0007669"/>
    <property type="project" value="TreeGrafter"/>
</dbReference>
<dbReference type="PROSITE" id="PS01081">
    <property type="entry name" value="HTH_TETR_1"/>
    <property type="match status" value="1"/>
</dbReference>
<accession>A0A4V0Z4D9</accession>
<reference evidence="7 8" key="1">
    <citation type="submission" date="2019-02" db="EMBL/GenBank/DDBJ databases">
        <title>Draft Genome Sequences of Six Type Strains of the Genus Massilia.</title>
        <authorList>
            <person name="Miess H."/>
            <person name="Frediansyhah A."/>
            <person name="Gross H."/>
        </authorList>
    </citation>
    <scope>NUCLEOTIDE SEQUENCE [LARGE SCALE GENOMIC DNA]</scope>
    <source>
        <strain evidence="7 8">DSM 17473</strain>
    </source>
</reference>
<evidence type="ECO:0000256" key="5">
    <source>
        <dbReference type="PROSITE-ProRule" id="PRU00335"/>
    </source>
</evidence>
<protein>
    <submittedName>
        <fullName evidence="7">TetR/AcrR family transcriptional regulator</fullName>
    </submittedName>
</protein>
<evidence type="ECO:0000256" key="3">
    <source>
        <dbReference type="ARBA" id="ARBA00023125"/>
    </source>
</evidence>
<dbReference type="InterPro" id="IPR023772">
    <property type="entry name" value="DNA-bd_HTH_TetR-type_CS"/>
</dbReference>
<dbReference type="SUPFAM" id="SSF46689">
    <property type="entry name" value="Homeodomain-like"/>
    <property type="match status" value="1"/>
</dbReference>
<dbReference type="PANTHER" id="PTHR30055">
    <property type="entry name" value="HTH-TYPE TRANSCRIPTIONAL REGULATOR RUTR"/>
    <property type="match status" value="1"/>
</dbReference>
<evidence type="ECO:0000313" key="8">
    <source>
        <dbReference type="Proteomes" id="UP000290637"/>
    </source>
</evidence>
<dbReference type="Gene3D" id="1.10.10.60">
    <property type="entry name" value="Homeodomain-like"/>
    <property type="match status" value="1"/>
</dbReference>
<dbReference type="GO" id="GO:0000976">
    <property type="term" value="F:transcription cis-regulatory region binding"/>
    <property type="evidence" value="ECO:0007669"/>
    <property type="project" value="TreeGrafter"/>
</dbReference>
<dbReference type="AlphaFoldDB" id="A0A4V0Z4D9"/>
<dbReference type="PRINTS" id="PR00455">
    <property type="entry name" value="HTHTETR"/>
</dbReference>
<proteinExistence type="predicted"/>
<dbReference type="Gene3D" id="1.10.357.10">
    <property type="entry name" value="Tetracycline Repressor, domain 2"/>
    <property type="match status" value="1"/>
</dbReference>
<feature type="domain" description="HTH tetR-type" evidence="6">
    <location>
        <begin position="51"/>
        <end position="110"/>
    </location>
</feature>
<dbReference type="PROSITE" id="PS50977">
    <property type="entry name" value="HTH_TETR_2"/>
    <property type="match status" value="1"/>
</dbReference>
<dbReference type="PANTHER" id="PTHR30055:SF146">
    <property type="entry name" value="HTH-TYPE TRANSCRIPTIONAL DUAL REGULATOR CECR"/>
    <property type="match status" value="1"/>
</dbReference>
<gene>
    <name evidence="7" type="ORF">EWM63_29540</name>
</gene>
<dbReference type="KEGG" id="plue:EWM63_29540"/>
<name>A0A4V0Z4D9_9BURK</name>
<keyword evidence="3 5" id="KW-0238">DNA-binding</keyword>
<dbReference type="Pfam" id="PF00440">
    <property type="entry name" value="TetR_N"/>
    <property type="match status" value="1"/>
</dbReference>
<keyword evidence="1" id="KW-0678">Repressor</keyword>
<keyword evidence="4" id="KW-0804">Transcription</keyword>
<evidence type="ECO:0000313" key="7">
    <source>
        <dbReference type="EMBL" id="QBE66603.1"/>
    </source>
</evidence>
<keyword evidence="2" id="KW-0805">Transcription regulation</keyword>